<keyword evidence="7" id="KW-0547">Nucleotide-binding</keyword>
<dbReference type="GO" id="GO:0046872">
    <property type="term" value="F:metal ion binding"/>
    <property type="evidence" value="ECO:0007669"/>
    <property type="project" value="UniProtKB-KW"/>
</dbReference>
<keyword evidence="10" id="KW-0190">Covalent protein-DNA linkage</keyword>
<keyword evidence="11" id="KW-0238">DNA-binding</keyword>
<keyword evidence="3" id="KW-0548">Nucleotidyltransferase</keyword>
<dbReference type="GO" id="GO:0000166">
    <property type="term" value="F:nucleotide binding"/>
    <property type="evidence" value="ECO:0007669"/>
    <property type="project" value="UniProtKB-KW"/>
</dbReference>
<evidence type="ECO:0000256" key="6">
    <source>
        <dbReference type="ARBA" id="ARBA00022723"/>
    </source>
</evidence>
<dbReference type="InterPro" id="IPR049912">
    <property type="entry name" value="CRESS_DNA_REP"/>
</dbReference>
<keyword evidence="6" id="KW-0479">Metal-binding</keyword>
<dbReference type="InterPro" id="IPR001301">
    <property type="entry name" value="Gemini_AL1_CLV"/>
</dbReference>
<evidence type="ECO:0000259" key="12">
    <source>
        <dbReference type="PROSITE" id="PS52020"/>
    </source>
</evidence>
<dbReference type="SUPFAM" id="SSF55464">
    <property type="entry name" value="Origin of replication-binding domain, RBD-like"/>
    <property type="match status" value="1"/>
</dbReference>
<dbReference type="EMBL" id="KY487853">
    <property type="protein sequence ID" value="AUM61775.1"/>
    <property type="molecule type" value="Genomic_DNA"/>
</dbReference>
<evidence type="ECO:0000256" key="4">
    <source>
        <dbReference type="ARBA" id="ARBA00022705"/>
    </source>
</evidence>
<dbReference type="InterPro" id="IPR027417">
    <property type="entry name" value="P-loop_NTPase"/>
</dbReference>
<dbReference type="GO" id="GO:0003677">
    <property type="term" value="F:DNA binding"/>
    <property type="evidence" value="ECO:0007669"/>
    <property type="project" value="UniProtKB-KW"/>
</dbReference>
<dbReference type="Pfam" id="PF00799">
    <property type="entry name" value="Gemini_AL1"/>
    <property type="match status" value="1"/>
</dbReference>
<dbReference type="PROSITE" id="PS52020">
    <property type="entry name" value="CRESS_DNA_REP"/>
    <property type="match status" value="1"/>
</dbReference>
<evidence type="ECO:0000256" key="1">
    <source>
        <dbReference type="ARBA" id="ARBA00004147"/>
    </source>
</evidence>
<evidence type="ECO:0000256" key="8">
    <source>
        <dbReference type="ARBA" id="ARBA00022759"/>
    </source>
</evidence>
<evidence type="ECO:0000256" key="3">
    <source>
        <dbReference type="ARBA" id="ARBA00022695"/>
    </source>
</evidence>
<keyword evidence="9" id="KW-0378">Hydrolase</keyword>
<organism evidence="13">
    <name type="scientific">uncultured virus</name>
    <dbReference type="NCBI Taxonomy" id="340016"/>
    <lineage>
        <taxon>Viruses</taxon>
        <taxon>environmental samples</taxon>
    </lineage>
</organism>
<feature type="domain" description="CRESS-DNA virus Rep endonuclease" evidence="12">
    <location>
        <begin position="34"/>
        <end position="139"/>
    </location>
</feature>
<evidence type="ECO:0000256" key="2">
    <source>
        <dbReference type="ARBA" id="ARBA00022679"/>
    </source>
</evidence>
<dbReference type="GO" id="GO:0016779">
    <property type="term" value="F:nucleotidyltransferase activity"/>
    <property type="evidence" value="ECO:0007669"/>
    <property type="project" value="UniProtKB-KW"/>
</dbReference>
<evidence type="ECO:0000256" key="9">
    <source>
        <dbReference type="ARBA" id="ARBA00022801"/>
    </source>
</evidence>
<evidence type="ECO:0000256" key="11">
    <source>
        <dbReference type="ARBA" id="ARBA00023125"/>
    </source>
</evidence>
<dbReference type="GO" id="GO:0006260">
    <property type="term" value="P:DNA replication"/>
    <property type="evidence" value="ECO:0007669"/>
    <property type="project" value="UniProtKB-KW"/>
</dbReference>
<keyword evidence="2" id="KW-0808">Transferase</keyword>
<sequence>MEIPMEKPIEEEKKLLPPPPLPGLANIEIKKKFRVRGKYLALTYPKCTVPIKEVFLNIQHKVPTATFVKVVREKHEDGSPHFHAIIQNSHVMDIKNQAWFDIRNHHPNIQRVNDAEAWNRYLDKDKEEPDFQEMSAGVFESVGMKKIKKTREKNALYLKTSVRELVDSGEIPLIQLPLLKKAIDFYHKESQIFNKQKKLPLPEELEFCFEPADSGAMEMKYKVDLAKKRCHLWVTSPPDYGKTTWARFLLKTFRAEVFNPFNNQTEISRDTQIYIMDEITEKTKPDMALLDTICDGLGYVNAKYQGFTMDHKVLVIILSNKSLEELYPMEDNAPVNARFNFLDLEKCKFYPASAGTINYVH</sequence>
<dbReference type="Gene3D" id="3.40.50.300">
    <property type="entry name" value="P-loop containing nucleotide triphosphate hydrolases"/>
    <property type="match status" value="1"/>
</dbReference>
<evidence type="ECO:0000256" key="10">
    <source>
        <dbReference type="ARBA" id="ARBA00023124"/>
    </source>
</evidence>
<keyword evidence="5" id="KW-0540">Nuclease</keyword>
<evidence type="ECO:0000313" key="13">
    <source>
        <dbReference type="EMBL" id="AUM61775.1"/>
    </source>
</evidence>
<dbReference type="GO" id="GO:0004519">
    <property type="term" value="F:endonuclease activity"/>
    <property type="evidence" value="ECO:0007669"/>
    <property type="project" value="UniProtKB-KW"/>
</dbReference>
<evidence type="ECO:0000256" key="7">
    <source>
        <dbReference type="ARBA" id="ARBA00022741"/>
    </source>
</evidence>
<dbReference type="SUPFAM" id="SSF52540">
    <property type="entry name" value="P-loop containing nucleoside triphosphate hydrolases"/>
    <property type="match status" value="1"/>
</dbReference>
<accession>A0A2K9LUL4</accession>
<keyword evidence="4" id="KW-0235">DNA replication</keyword>
<reference evidence="13" key="1">
    <citation type="submission" date="2017-01" db="EMBL/GenBank/DDBJ databases">
        <title>High-throughput sequencing uncovers low homogeneity in the biogeography of single-stranded DNA viruses.</title>
        <authorList>
            <person name="Pearson V.M."/>
            <person name="Rokyta D.R."/>
        </authorList>
    </citation>
    <scope>NUCLEOTIDE SEQUENCE</scope>
</reference>
<comment type="subcellular location">
    <subcellularLocation>
        <location evidence="1">Host nucleus</location>
    </subcellularLocation>
</comment>
<protein>
    <submittedName>
        <fullName evidence="13">Rep</fullName>
    </submittedName>
</protein>
<name>A0A2K9LUL4_9VIRU</name>
<gene>
    <name evidence="13" type="primary">Rep</name>
</gene>
<keyword evidence="8" id="KW-0255">Endonuclease</keyword>
<dbReference type="Gene3D" id="3.40.1310.20">
    <property type="match status" value="1"/>
</dbReference>
<evidence type="ECO:0000256" key="5">
    <source>
        <dbReference type="ARBA" id="ARBA00022722"/>
    </source>
</evidence>
<dbReference type="GO" id="GO:0042025">
    <property type="term" value="C:host cell nucleus"/>
    <property type="evidence" value="ECO:0007669"/>
    <property type="project" value="UniProtKB-SubCell"/>
</dbReference>
<dbReference type="GO" id="GO:0005198">
    <property type="term" value="F:structural molecule activity"/>
    <property type="evidence" value="ECO:0007669"/>
    <property type="project" value="InterPro"/>
</dbReference>
<dbReference type="PRINTS" id="PR00228">
    <property type="entry name" value="GEMCOATCLVL1"/>
</dbReference>
<proteinExistence type="predicted"/>
<dbReference type="GO" id="GO:0016787">
    <property type="term" value="F:hydrolase activity"/>
    <property type="evidence" value="ECO:0007669"/>
    <property type="project" value="UniProtKB-KW"/>
</dbReference>